<keyword evidence="2" id="KW-0472">Membrane</keyword>
<dbReference type="Proteomes" id="UP000676325">
    <property type="component" value="Unassembled WGS sequence"/>
</dbReference>
<keyword evidence="2" id="KW-0812">Transmembrane</keyword>
<name>A0A941EGH5_9ACTN</name>
<proteinExistence type="predicted"/>
<evidence type="ECO:0000256" key="1">
    <source>
        <dbReference type="SAM" id="MobiDB-lite"/>
    </source>
</evidence>
<reference evidence="3" key="1">
    <citation type="submission" date="2021-04" db="EMBL/GenBank/DDBJ databases">
        <title>Genome based classification of Actinospica acidithermotolerans sp. nov., an actinobacterium isolated from an Indonesian hot spring.</title>
        <authorList>
            <person name="Kusuma A.B."/>
            <person name="Putra K.E."/>
            <person name="Nafisah S."/>
            <person name="Loh J."/>
            <person name="Nouioui I."/>
            <person name="Goodfellow M."/>
        </authorList>
    </citation>
    <scope>NUCLEOTIDE SEQUENCE</scope>
    <source>
        <strain evidence="3">MGRD01-02</strain>
    </source>
</reference>
<feature type="compositionally biased region" description="Polar residues" evidence="1">
    <location>
        <begin position="1"/>
        <end position="10"/>
    </location>
</feature>
<sequence length="257" mass="25773">MSSNTENSVAGMTGWKPSGSPSPNRNAVPVGAPGGPVRPPTAARERKPALAALALLLIAVGVLASVYLQMQAGNRVGVIELTQRVPQGQQITAGEITEVMVAQDGNVNYVTWAQRDLLSKYTTQTDLVSGTILIGQMLTTAPAADGSTSTIAVTLKAGQYPPTIEAGDTVNAYYVGPAQSTSTSTGSGSSSSSNNDVSTLLAGGVKVVELPQSSGGSLGSAASSSNVFAVTVDKSVVSALLTASAEGDLVFTSGAGS</sequence>
<accession>A0A941EGH5</accession>
<evidence type="ECO:0000313" key="3">
    <source>
        <dbReference type="EMBL" id="MBR7828669.1"/>
    </source>
</evidence>
<keyword evidence="2" id="KW-1133">Transmembrane helix</keyword>
<feature type="transmembrane region" description="Helical" evidence="2">
    <location>
        <begin position="49"/>
        <end position="68"/>
    </location>
</feature>
<evidence type="ECO:0000313" key="4">
    <source>
        <dbReference type="Proteomes" id="UP000676325"/>
    </source>
</evidence>
<gene>
    <name evidence="3" type="ORF">KDK95_20340</name>
</gene>
<dbReference type="RefSeq" id="WP_212519802.1">
    <property type="nucleotide sequence ID" value="NZ_JAGSOH010000062.1"/>
</dbReference>
<organism evidence="3 4">
    <name type="scientific">Actinospica acidithermotolerans</name>
    <dbReference type="NCBI Taxonomy" id="2828514"/>
    <lineage>
        <taxon>Bacteria</taxon>
        <taxon>Bacillati</taxon>
        <taxon>Actinomycetota</taxon>
        <taxon>Actinomycetes</taxon>
        <taxon>Catenulisporales</taxon>
        <taxon>Actinospicaceae</taxon>
        <taxon>Actinospica</taxon>
    </lineage>
</organism>
<feature type="region of interest" description="Disordered" evidence="1">
    <location>
        <begin position="1"/>
        <end position="43"/>
    </location>
</feature>
<protein>
    <recommendedName>
        <fullName evidence="5">SAF domain-containing protein</fullName>
    </recommendedName>
</protein>
<evidence type="ECO:0000256" key="2">
    <source>
        <dbReference type="SAM" id="Phobius"/>
    </source>
</evidence>
<comment type="caution">
    <text evidence="3">The sequence shown here is derived from an EMBL/GenBank/DDBJ whole genome shotgun (WGS) entry which is preliminary data.</text>
</comment>
<dbReference type="AlphaFoldDB" id="A0A941EGH5"/>
<keyword evidence="4" id="KW-1185">Reference proteome</keyword>
<evidence type="ECO:0008006" key="5">
    <source>
        <dbReference type="Google" id="ProtNLM"/>
    </source>
</evidence>
<dbReference type="EMBL" id="JAGSOH010000062">
    <property type="protein sequence ID" value="MBR7828669.1"/>
    <property type="molecule type" value="Genomic_DNA"/>
</dbReference>